<feature type="region of interest" description="Disordered" evidence="1">
    <location>
        <begin position="142"/>
        <end position="172"/>
    </location>
</feature>
<feature type="compositionally biased region" description="Low complexity" evidence="1">
    <location>
        <begin position="149"/>
        <end position="158"/>
    </location>
</feature>
<accession>A0A3N6P7V9</accession>
<dbReference type="InterPro" id="IPR013783">
    <property type="entry name" value="Ig-like_fold"/>
</dbReference>
<comment type="caution">
    <text evidence="3">The sequence shown here is derived from an EMBL/GenBank/DDBJ whole genome shotgun (WGS) entry which is preliminary data.</text>
</comment>
<evidence type="ECO:0000313" key="3">
    <source>
        <dbReference type="EMBL" id="RQG92095.1"/>
    </source>
</evidence>
<sequence>MNAHLLVGIAVLALVLAVPTAAVSVQSDTAGPITLESTSPYASVDGGELSLDFDRLNDRAVTETDEAFSITATDDTIESVRIESDADGLAFYEDGDPNAEITDSSPLELDAGDVVTVGVSVDTNVALEGTETFTIVVSYAEDDDDGEDASSGGTSGASPPIEDPEKKGENVTAASIEQTDLEASPTALETGETVTVTATYENVGNETGVASVEFAVDGDVVGTETVELAPSESETVSFEWTPDEPGTYDLTVDGVSAGTVEVTEPGPFAIETRELSASMTAALAPPLAVGLFLALTRAGRRW</sequence>
<evidence type="ECO:0000313" key="4">
    <source>
        <dbReference type="Proteomes" id="UP000282323"/>
    </source>
</evidence>
<dbReference type="Gene3D" id="2.60.40.10">
    <property type="entry name" value="Immunoglobulins"/>
    <property type="match status" value="1"/>
</dbReference>
<dbReference type="EMBL" id="REGA01000018">
    <property type="protein sequence ID" value="RQG92095.1"/>
    <property type="molecule type" value="Genomic_DNA"/>
</dbReference>
<dbReference type="OrthoDB" id="271491at2157"/>
<dbReference type="RefSeq" id="WP_124196917.1">
    <property type="nucleotide sequence ID" value="NZ_REGA01000018.1"/>
</dbReference>
<organism evidence="3 4">
    <name type="scientific">Natrarchaeobius chitinivorans</name>
    <dbReference type="NCBI Taxonomy" id="1679083"/>
    <lineage>
        <taxon>Archaea</taxon>
        <taxon>Methanobacteriati</taxon>
        <taxon>Methanobacteriota</taxon>
        <taxon>Stenosarchaea group</taxon>
        <taxon>Halobacteria</taxon>
        <taxon>Halobacteriales</taxon>
        <taxon>Natrialbaceae</taxon>
        <taxon>Natrarchaeobius</taxon>
    </lineage>
</organism>
<feature type="domain" description="CARDB" evidence="2">
    <location>
        <begin position="182"/>
        <end position="260"/>
    </location>
</feature>
<dbReference type="InterPro" id="IPR011635">
    <property type="entry name" value="CARDB"/>
</dbReference>
<evidence type="ECO:0000256" key="1">
    <source>
        <dbReference type="SAM" id="MobiDB-lite"/>
    </source>
</evidence>
<evidence type="ECO:0000259" key="2">
    <source>
        <dbReference type="Pfam" id="PF07705"/>
    </source>
</evidence>
<dbReference type="PROSITE" id="PS50194">
    <property type="entry name" value="FILAMIN_REPEAT"/>
    <property type="match status" value="1"/>
</dbReference>
<gene>
    <name evidence="3" type="ORF">EA473_17730</name>
</gene>
<keyword evidence="4" id="KW-1185">Reference proteome</keyword>
<reference evidence="3 4" key="1">
    <citation type="submission" date="2018-10" db="EMBL/GenBank/DDBJ databases">
        <title>Natrarchaeobius chitinivorans gen. nov., sp. nov., and Natrarchaeobius haloalkaliphilus sp. nov., alkaliphilic, chitin-utilizing haloarchaea from hypersaline alkaline lakes.</title>
        <authorList>
            <person name="Sorokin D.Y."/>
            <person name="Elcheninov A.G."/>
            <person name="Kostrikina N.A."/>
            <person name="Bale N.J."/>
            <person name="Sinninghe Damste J.S."/>
            <person name="Khijniak T.V."/>
            <person name="Kublanov I.V."/>
            <person name="Toshchakov S.V."/>
        </authorList>
    </citation>
    <scope>NUCLEOTIDE SEQUENCE [LARGE SCALE GENOMIC DNA]</scope>
    <source>
        <strain evidence="3 4">AArcht4T</strain>
    </source>
</reference>
<proteinExistence type="predicted"/>
<dbReference type="AlphaFoldDB" id="A0A3N6P7V9"/>
<dbReference type="Pfam" id="PF07705">
    <property type="entry name" value="CARDB"/>
    <property type="match status" value="1"/>
</dbReference>
<protein>
    <submittedName>
        <fullName evidence="3">Cell adhesion protein</fullName>
    </submittedName>
</protein>
<dbReference type="Proteomes" id="UP000282323">
    <property type="component" value="Unassembled WGS sequence"/>
</dbReference>
<name>A0A3N6P7V9_NATCH</name>
<dbReference type="InterPro" id="IPR017868">
    <property type="entry name" value="Filamin/ABP280_repeat-like"/>
</dbReference>